<evidence type="ECO:0000313" key="3">
    <source>
        <dbReference type="Proteomes" id="UP000001555"/>
    </source>
</evidence>
<dbReference type="VEuPathDB" id="VectorBase:ISCP_005591"/>
<reference evidence="2" key="2">
    <citation type="submission" date="2020-05" db="UniProtKB">
        <authorList>
            <consortium name="EnsemblMetazoa"/>
        </authorList>
    </citation>
    <scope>IDENTIFICATION</scope>
    <source>
        <strain evidence="2">wikel</strain>
    </source>
</reference>
<dbReference type="AlphaFoldDB" id="B7Q1B1"/>
<organism>
    <name type="scientific">Ixodes scapularis</name>
    <name type="common">Black-legged tick</name>
    <name type="synonym">Deer tick</name>
    <dbReference type="NCBI Taxonomy" id="6945"/>
    <lineage>
        <taxon>Eukaryota</taxon>
        <taxon>Metazoa</taxon>
        <taxon>Ecdysozoa</taxon>
        <taxon>Arthropoda</taxon>
        <taxon>Chelicerata</taxon>
        <taxon>Arachnida</taxon>
        <taxon>Acari</taxon>
        <taxon>Parasitiformes</taxon>
        <taxon>Ixodida</taxon>
        <taxon>Ixodoidea</taxon>
        <taxon>Ixodidae</taxon>
        <taxon>Ixodinae</taxon>
        <taxon>Ixodes</taxon>
    </lineage>
</organism>
<evidence type="ECO:0000313" key="1">
    <source>
        <dbReference type="EMBL" id="EEC12633.1"/>
    </source>
</evidence>
<dbReference type="InParanoid" id="B7Q1B1"/>
<dbReference type="PaxDb" id="6945-B7Q1B1"/>
<gene>
    <name evidence="1" type="ORF">IscW_ISCW009170</name>
</gene>
<proteinExistence type="predicted"/>
<protein>
    <submittedName>
        <fullName evidence="1 2">Uncharacterized protein</fullName>
    </submittedName>
</protein>
<dbReference type="EMBL" id="ABJB010445548">
    <property type="status" value="NOT_ANNOTATED_CDS"/>
    <property type="molecule type" value="Genomic_DNA"/>
</dbReference>
<dbReference type="HOGENOM" id="CLU_848052_0_0_1"/>
<dbReference type="EMBL" id="DS836793">
    <property type="protein sequence ID" value="EEC12633.1"/>
    <property type="molecule type" value="Genomic_DNA"/>
</dbReference>
<sequence length="328" mass="35241">MAAASKRAGYQELQIWVQATTNHLYNSAKAGAGNRKLTADVWLSLQNHAINKHAGHGGSYPRCLHNEIPERARKPYDYLKKISADKRLLKDVGQMSPHGQTYVLEAFRSVLINVASKSQAFPPAGMLESSKCAAKEEGLCNHALALLLLVALLKGQGYKEAPPRLASWSSLNNGGVPVAPGLLPPATTMSIEAACEKAGLPKPVNLTLRCEEGSEGHRRDGRGNPRPERGLCAIGDSPFVKHLRSVQVLGTNSSFGAVPEASPLSYQQLMAPHEFQTYVSPNIALCARGTSTAQRPTWPVPFKSVNTSKPATGSLANAEKNLHEVLST</sequence>
<keyword evidence="3" id="KW-1185">Reference proteome</keyword>
<dbReference type="PANTHER" id="PTHR31751">
    <property type="entry name" value="SI:CH211-108C17.2-RELATED-RELATED"/>
    <property type="match status" value="1"/>
</dbReference>
<reference evidence="1 3" key="1">
    <citation type="submission" date="2008-03" db="EMBL/GenBank/DDBJ databases">
        <title>Annotation of Ixodes scapularis.</title>
        <authorList>
            <consortium name="Ixodes scapularis Genome Project Consortium"/>
            <person name="Caler E."/>
            <person name="Hannick L.I."/>
            <person name="Bidwell S."/>
            <person name="Joardar V."/>
            <person name="Thiagarajan M."/>
            <person name="Amedeo P."/>
            <person name="Galinsky K.J."/>
            <person name="Schobel S."/>
            <person name="Inman J."/>
            <person name="Hostetler J."/>
            <person name="Miller J."/>
            <person name="Hammond M."/>
            <person name="Megy K."/>
            <person name="Lawson D."/>
            <person name="Kodira C."/>
            <person name="Sutton G."/>
            <person name="Meyer J."/>
            <person name="Hill C.A."/>
            <person name="Birren B."/>
            <person name="Nene V."/>
            <person name="Collins F."/>
            <person name="Alarcon-Chaidez F."/>
            <person name="Wikel S."/>
            <person name="Strausberg R."/>
        </authorList>
    </citation>
    <scope>NUCLEOTIDE SEQUENCE [LARGE SCALE GENOMIC DNA]</scope>
    <source>
        <strain evidence="3">Wikel</strain>
        <strain evidence="1">Wikel colony</strain>
    </source>
</reference>
<accession>B7Q1B1</accession>
<name>B7Q1B1_IXOSC</name>
<dbReference type="PANTHER" id="PTHR31751:SF42">
    <property type="entry name" value="PROTEIN CBG10204"/>
    <property type="match status" value="1"/>
</dbReference>
<dbReference type="VEuPathDB" id="VectorBase:ISCW009170"/>
<dbReference type="Proteomes" id="UP000001555">
    <property type="component" value="Unassembled WGS sequence"/>
</dbReference>
<dbReference type="EnsemblMetazoa" id="ISCW009170-RA">
    <property type="protein sequence ID" value="ISCW009170-PA"/>
    <property type="gene ID" value="ISCW009170"/>
</dbReference>
<dbReference type="VEuPathDB" id="VectorBase:ISCI009170"/>
<evidence type="ECO:0000313" key="2">
    <source>
        <dbReference type="EnsemblMetazoa" id="ISCW009170-PA"/>
    </source>
</evidence>